<dbReference type="Proteomes" id="UP000011666">
    <property type="component" value="Unassembled WGS sequence"/>
</dbReference>
<dbReference type="InterPro" id="IPR000835">
    <property type="entry name" value="HTH_MarR-typ"/>
</dbReference>
<dbReference type="STRING" id="1223545.GS4_25_00650"/>
<reference evidence="2 3" key="1">
    <citation type="submission" date="2013-01" db="EMBL/GenBank/DDBJ databases">
        <title>Whole genome shotgun sequence of Gordonia soli NBRC 108243.</title>
        <authorList>
            <person name="Isaki-Nakamura S."/>
            <person name="Hosoyama A."/>
            <person name="Tsuchikane K."/>
            <person name="Ando Y."/>
            <person name="Baba S."/>
            <person name="Ohji S."/>
            <person name="Hamada M."/>
            <person name="Tamura T."/>
            <person name="Yamazoe A."/>
            <person name="Yamazaki S."/>
            <person name="Fujita N."/>
        </authorList>
    </citation>
    <scope>NUCLEOTIDE SEQUENCE [LARGE SCALE GENOMIC DNA]</scope>
    <source>
        <strain evidence="2 3">NBRC 108243</strain>
    </source>
</reference>
<comment type="caution">
    <text evidence="2">The sequence shown here is derived from an EMBL/GenBank/DDBJ whole genome shotgun (WGS) entry which is preliminary data.</text>
</comment>
<dbReference type="InterPro" id="IPR019885">
    <property type="entry name" value="Tscrpt_reg_HTH_AsnC-type_CS"/>
</dbReference>
<dbReference type="Pfam" id="PF12802">
    <property type="entry name" value="MarR_2"/>
    <property type="match status" value="1"/>
</dbReference>
<dbReference type="InterPro" id="IPR036390">
    <property type="entry name" value="WH_DNA-bd_sf"/>
</dbReference>
<evidence type="ECO:0000313" key="3">
    <source>
        <dbReference type="Proteomes" id="UP000011666"/>
    </source>
</evidence>
<dbReference type="EMBL" id="BANX01000025">
    <property type="protein sequence ID" value="GAC69494.1"/>
    <property type="molecule type" value="Genomic_DNA"/>
</dbReference>
<dbReference type="PROSITE" id="PS00519">
    <property type="entry name" value="HTH_ASNC_1"/>
    <property type="match status" value="1"/>
</dbReference>
<keyword evidence="3" id="KW-1185">Reference proteome</keyword>
<dbReference type="InterPro" id="IPR036388">
    <property type="entry name" value="WH-like_DNA-bd_sf"/>
</dbReference>
<dbReference type="SMART" id="SM00347">
    <property type="entry name" value="HTH_MARR"/>
    <property type="match status" value="1"/>
</dbReference>
<evidence type="ECO:0000313" key="2">
    <source>
        <dbReference type="EMBL" id="GAC69494.1"/>
    </source>
</evidence>
<evidence type="ECO:0000259" key="1">
    <source>
        <dbReference type="PROSITE" id="PS50995"/>
    </source>
</evidence>
<organism evidence="2 3">
    <name type="scientific">Gordonia soli NBRC 108243</name>
    <dbReference type="NCBI Taxonomy" id="1223545"/>
    <lineage>
        <taxon>Bacteria</taxon>
        <taxon>Bacillati</taxon>
        <taxon>Actinomycetota</taxon>
        <taxon>Actinomycetes</taxon>
        <taxon>Mycobacteriales</taxon>
        <taxon>Gordoniaceae</taxon>
        <taxon>Gordonia</taxon>
    </lineage>
</organism>
<name>M0QM52_9ACTN</name>
<dbReference type="PROSITE" id="PS50995">
    <property type="entry name" value="HTH_MARR_2"/>
    <property type="match status" value="1"/>
</dbReference>
<dbReference type="PANTHER" id="PTHR33164:SF104">
    <property type="entry name" value="TRANSCRIPTIONAL REGULATORY PROTEIN"/>
    <property type="match status" value="1"/>
</dbReference>
<dbReference type="eggNOG" id="COG1846">
    <property type="taxonomic scope" value="Bacteria"/>
</dbReference>
<dbReference type="PANTHER" id="PTHR33164">
    <property type="entry name" value="TRANSCRIPTIONAL REGULATOR, MARR FAMILY"/>
    <property type="match status" value="1"/>
</dbReference>
<protein>
    <submittedName>
        <fullName evidence="2">Putative MarR family transcriptional regulator</fullName>
    </submittedName>
</protein>
<sequence length="229" mass="24362">MSGQDAIDGAAEARSIERRGLGIPRDAVDLRVPLDTSDLRPSADTAERVGPVDSVSREIAEWVDVMDDVDRPVEEARQRIGRLARLFGATMEDIASDCDLSLGDCEALSVIVRAGGRCTPTELGQTLGLTSGTVATRLRRLTAAGSVEADTSAADGRSRPIVVTAAGRERWRAATRRRTDAEAALFATLSSADLDTLNALLRTLLARYEATLGPAPRHDGGRTRGPSAR</sequence>
<dbReference type="InterPro" id="IPR039422">
    <property type="entry name" value="MarR/SlyA-like"/>
</dbReference>
<dbReference type="AlphaFoldDB" id="M0QM52"/>
<proteinExistence type="predicted"/>
<dbReference type="GO" id="GO:0006950">
    <property type="term" value="P:response to stress"/>
    <property type="evidence" value="ECO:0007669"/>
    <property type="project" value="TreeGrafter"/>
</dbReference>
<accession>M0QM52</accession>
<gene>
    <name evidence="2" type="ORF">GS4_25_00650</name>
</gene>
<dbReference type="RefSeq" id="WP_007622630.1">
    <property type="nucleotide sequence ID" value="NZ_BANX01000025.1"/>
</dbReference>
<feature type="domain" description="HTH marR-type" evidence="1">
    <location>
        <begin position="73"/>
        <end position="206"/>
    </location>
</feature>
<dbReference type="SUPFAM" id="SSF46785">
    <property type="entry name" value="Winged helix' DNA-binding domain"/>
    <property type="match status" value="1"/>
</dbReference>
<dbReference type="Gene3D" id="1.10.10.10">
    <property type="entry name" value="Winged helix-like DNA-binding domain superfamily/Winged helix DNA-binding domain"/>
    <property type="match status" value="1"/>
</dbReference>
<dbReference type="GO" id="GO:0003700">
    <property type="term" value="F:DNA-binding transcription factor activity"/>
    <property type="evidence" value="ECO:0007669"/>
    <property type="project" value="InterPro"/>
</dbReference>